<keyword evidence="3 6" id="KW-0805">Transcription regulation</keyword>
<dbReference type="InterPro" id="IPR006458">
    <property type="entry name" value="Ovate_C"/>
</dbReference>
<evidence type="ECO:0000313" key="9">
    <source>
        <dbReference type="EMBL" id="KAB1222633.1"/>
    </source>
</evidence>
<feature type="region of interest" description="Disordered" evidence="7">
    <location>
        <begin position="16"/>
        <end position="63"/>
    </location>
</feature>
<dbReference type="InterPro" id="IPR038933">
    <property type="entry name" value="Ovate"/>
</dbReference>
<dbReference type="PANTHER" id="PTHR33057:SF211">
    <property type="entry name" value="TRANSCRIPTION REPRESSOR"/>
    <property type="match status" value="1"/>
</dbReference>
<evidence type="ECO:0000256" key="5">
    <source>
        <dbReference type="ARBA" id="ARBA00023242"/>
    </source>
</evidence>
<gene>
    <name evidence="9" type="ORF">CJ030_MR2G010230</name>
</gene>
<evidence type="ECO:0000256" key="4">
    <source>
        <dbReference type="ARBA" id="ARBA00023163"/>
    </source>
</evidence>
<dbReference type="NCBIfam" id="TIGR01568">
    <property type="entry name" value="A_thal_3678"/>
    <property type="match status" value="1"/>
</dbReference>
<keyword evidence="2 6" id="KW-0678">Repressor</keyword>
<dbReference type="PANTHER" id="PTHR33057">
    <property type="entry name" value="TRANSCRIPTION REPRESSOR OFP7-RELATED"/>
    <property type="match status" value="1"/>
</dbReference>
<dbReference type="PROSITE" id="PS51754">
    <property type="entry name" value="OVATE"/>
    <property type="match status" value="1"/>
</dbReference>
<organism evidence="9 10">
    <name type="scientific">Morella rubra</name>
    <name type="common">Chinese bayberry</name>
    <dbReference type="NCBI Taxonomy" id="262757"/>
    <lineage>
        <taxon>Eukaryota</taxon>
        <taxon>Viridiplantae</taxon>
        <taxon>Streptophyta</taxon>
        <taxon>Embryophyta</taxon>
        <taxon>Tracheophyta</taxon>
        <taxon>Spermatophyta</taxon>
        <taxon>Magnoliopsida</taxon>
        <taxon>eudicotyledons</taxon>
        <taxon>Gunneridae</taxon>
        <taxon>Pentapetalae</taxon>
        <taxon>rosids</taxon>
        <taxon>fabids</taxon>
        <taxon>Fagales</taxon>
        <taxon>Myricaceae</taxon>
        <taxon>Morella</taxon>
    </lineage>
</organism>
<evidence type="ECO:0000256" key="7">
    <source>
        <dbReference type="SAM" id="MobiDB-lite"/>
    </source>
</evidence>
<proteinExistence type="predicted"/>
<evidence type="ECO:0000259" key="8">
    <source>
        <dbReference type="PROSITE" id="PS51754"/>
    </source>
</evidence>
<dbReference type="AlphaFoldDB" id="A0A6A1WCM5"/>
<accession>A0A6A1WCM5</accession>
<sequence length="183" mass="20390">MSSNKKSLFKTIFASSTGRGCGCSKARPSDVIEPQPTQKQKITGNGNRKPCTTSSSSSCDKNDGLSVDDGEYFTSTAISEAETDPKSPEIPISCKKIMGSIAVEKDSTDPYQDFRHSMLQMILEKQIYSKEDLQELLSWFLKLNSPSQHEVICKAFREIWDEVISEKLILREPCAEGESSQQH</sequence>
<evidence type="ECO:0000313" key="10">
    <source>
        <dbReference type="Proteomes" id="UP000516437"/>
    </source>
</evidence>
<evidence type="ECO:0000256" key="3">
    <source>
        <dbReference type="ARBA" id="ARBA00023015"/>
    </source>
</evidence>
<dbReference type="GO" id="GO:0045892">
    <property type="term" value="P:negative regulation of DNA-templated transcription"/>
    <property type="evidence" value="ECO:0007669"/>
    <property type="project" value="UniProtKB-UniRule"/>
</dbReference>
<keyword evidence="10" id="KW-1185">Reference proteome</keyword>
<protein>
    <recommendedName>
        <fullName evidence="6">Transcription repressor</fullName>
    </recommendedName>
    <alternativeName>
        <fullName evidence="6">Ovate family protein</fullName>
    </alternativeName>
</protein>
<reference evidence="9 10" key="1">
    <citation type="journal article" date="2019" name="Plant Biotechnol. J.">
        <title>The red bayberry genome and genetic basis of sex determination.</title>
        <authorList>
            <person name="Jia H.M."/>
            <person name="Jia H.J."/>
            <person name="Cai Q.L."/>
            <person name="Wang Y."/>
            <person name="Zhao H.B."/>
            <person name="Yang W.F."/>
            <person name="Wang G.Y."/>
            <person name="Li Y.H."/>
            <person name="Zhan D.L."/>
            <person name="Shen Y.T."/>
            <person name="Niu Q.F."/>
            <person name="Chang L."/>
            <person name="Qiu J."/>
            <person name="Zhao L."/>
            <person name="Xie H.B."/>
            <person name="Fu W.Y."/>
            <person name="Jin J."/>
            <person name="Li X.W."/>
            <person name="Jiao Y."/>
            <person name="Zhou C.C."/>
            <person name="Tu T."/>
            <person name="Chai C.Y."/>
            <person name="Gao J.L."/>
            <person name="Fan L.J."/>
            <person name="van de Weg E."/>
            <person name="Wang J.Y."/>
            <person name="Gao Z.S."/>
        </authorList>
    </citation>
    <scope>NUCLEOTIDE SEQUENCE [LARGE SCALE GENOMIC DNA]</scope>
    <source>
        <tissue evidence="9">Leaves</tissue>
    </source>
</reference>
<evidence type="ECO:0000256" key="2">
    <source>
        <dbReference type="ARBA" id="ARBA00022491"/>
    </source>
</evidence>
<comment type="subcellular location">
    <subcellularLocation>
        <location evidence="1 6">Nucleus</location>
    </subcellularLocation>
</comment>
<dbReference type="OrthoDB" id="1928390at2759"/>
<feature type="domain" description="OVATE" evidence="8">
    <location>
        <begin position="103"/>
        <end position="162"/>
    </location>
</feature>
<evidence type="ECO:0000256" key="1">
    <source>
        <dbReference type="ARBA" id="ARBA00004123"/>
    </source>
</evidence>
<dbReference type="Pfam" id="PF04844">
    <property type="entry name" value="Ovate"/>
    <property type="match status" value="1"/>
</dbReference>
<comment type="caution">
    <text evidence="9">The sequence shown here is derived from an EMBL/GenBank/DDBJ whole genome shotgun (WGS) entry which is preliminary data.</text>
</comment>
<dbReference type="Proteomes" id="UP000516437">
    <property type="component" value="Chromosome 2"/>
</dbReference>
<dbReference type="EMBL" id="RXIC02000020">
    <property type="protein sequence ID" value="KAB1222633.1"/>
    <property type="molecule type" value="Genomic_DNA"/>
</dbReference>
<feature type="compositionally biased region" description="Polar residues" evidence="7">
    <location>
        <begin position="35"/>
        <end position="59"/>
    </location>
</feature>
<keyword evidence="4 6" id="KW-0804">Transcription</keyword>
<comment type="function">
    <text evidence="6">Transcriptional repressor that regulates multiple aspects of plant growth and development.</text>
</comment>
<keyword evidence="5 6" id="KW-0539">Nucleus</keyword>
<evidence type="ECO:0000256" key="6">
    <source>
        <dbReference type="RuleBase" id="RU367028"/>
    </source>
</evidence>
<dbReference type="GO" id="GO:0005634">
    <property type="term" value="C:nucleus"/>
    <property type="evidence" value="ECO:0007669"/>
    <property type="project" value="UniProtKB-SubCell"/>
</dbReference>
<name>A0A6A1WCM5_9ROSI</name>